<accession>K3WU29</accession>
<dbReference type="VEuPathDB" id="FungiDB:PYU1_G008459"/>
<dbReference type="SUPFAM" id="SSF53474">
    <property type="entry name" value="alpha/beta-Hydrolases"/>
    <property type="match status" value="1"/>
</dbReference>
<sequence>MATPTKKLRVLCLHGFRTNAKVMQNQTATLRALLGDDAEFTFLNGPYKAKGPSAEGIQRQYSNDAPFYEWCALGYVQGLDKDKDDVDTAKAEWRELYIGFERTVEFLDAHLQQHGPYDVVIGFSQGAAVLTILSMIYLQKQPSQRWWNLCVCVGGIPVRDASMRPLFEKPNGELILLPFSSIHIMGRKDSLYKDSIQLAAMYEDRPTGSVMKKFVFEHDGGHNFPPAKHNPGFYENLADLIRQHCGLQPTLPESKHPKHVTLYASL</sequence>
<dbReference type="PANTHER" id="PTHR48070:SF6">
    <property type="entry name" value="ESTERASE OVCA2"/>
    <property type="match status" value="1"/>
</dbReference>
<reference evidence="4" key="1">
    <citation type="journal article" date="2010" name="Genome Biol.">
        <title>Genome sequence of the necrotrophic plant pathogen Pythium ultimum reveals original pathogenicity mechanisms and effector repertoire.</title>
        <authorList>
            <person name="Levesque C.A."/>
            <person name="Brouwer H."/>
            <person name="Cano L."/>
            <person name="Hamilton J.P."/>
            <person name="Holt C."/>
            <person name="Huitema E."/>
            <person name="Raffaele S."/>
            <person name="Robideau G.P."/>
            <person name="Thines M."/>
            <person name="Win J."/>
            <person name="Zerillo M.M."/>
            <person name="Beakes G.W."/>
            <person name="Boore J.L."/>
            <person name="Busam D."/>
            <person name="Dumas B."/>
            <person name="Ferriera S."/>
            <person name="Fuerstenberg S.I."/>
            <person name="Gachon C.M."/>
            <person name="Gaulin E."/>
            <person name="Govers F."/>
            <person name="Grenville-Briggs L."/>
            <person name="Horner N."/>
            <person name="Hostetler J."/>
            <person name="Jiang R.H."/>
            <person name="Johnson J."/>
            <person name="Krajaejun T."/>
            <person name="Lin H."/>
            <person name="Meijer H.J."/>
            <person name="Moore B."/>
            <person name="Morris P."/>
            <person name="Phuntmart V."/>
            <person name="Puiu D."/>
            <person name="Shetty J."/>
            <person name="Stajich J.E."/>
            <person name="Tripathy S."/>
            <person name="Wawra S."/>
            <person name="van West P."/>
            <person name="Whitty B.R."/>
            <person name="Coutinho P.M."/>
            <person name="Henrissat B."/>
            <person name="Martin F."/>
            <person name="Thomas P.D."/>
            <person name="Tyler B.M."/>
            <person name="De Vries R.P."/>
            <person name="Kamoun S."/>
            <person name="Yandell M."/>
            <person name="Tisserat N."/>
            <person name="Buell C.R."/>
        </authorList>
    </citation>
    <scope>NUCLEOTIDE SEQUENCE</scope>
    <source>
        <strain evidence="4">DAOM:BR144</strain>
    </source>
</reference>
<reference evidence="4" key="2">
    <citation type="submission" date="2010-04" db="EMBL/GenBank/DDBJ databases">
        <authorList>
            <person name="Buell R."/>
            <person name="Hamilton J."/>
            <person name="Hostetler J."/>
        </authorList>
    </citation>
    <scope>NUCLEOTIDE SEQUENCE [LARGE SCALE GENOMIC DNA]</scope>
    <source>
        <strain evidence="4">DAOM:BR144</strain>
    </source>
</reference>
<dbReference type="AlphaFoldDB" id="K3WU29"/>
<evidence type="ECO:0000256" key="1">
    <source>
        <dbReference type="ARBA" id="ARBA00022801"/>
    </source>
</evidence>
<dbReference type="Proteomes" id="UP000019132">
    <property type="component" value="Unassembled WGS sequence"/>
</dbReference>
<dbReference type="OMA" id="MACCHIT"/>
<dbReference type="FunFam" id="3.40.50.1820:FF:000547">
    <property type="entry name" value="Uncharacterized protein"/>
    <property type="match status" value="1"/>
</dbReference>
<evidence type="ECO:0000313" key="4">
    <source>
        <dbReference type="Proteomes" id="UP000019132"/>
    </source>
</evidence>
<protein>
    <recommendedName>
        <fullName evidence="2">Serine hydrolase domain-containing protein</fullName>
    </recommendedName>
</protein>
<dbReference type="STRING" id="431595.K3WU29"/>
<evidence type="ECO:0000313" key="3">
    <source>
        <dbReference type="EnsemblProtists" id="PYU1_T008475"/>
    </source>
</evidence>
<proteinExistence type="predicted"/>
<dbReference type="Gene3D" id="3.40.50.1820">
    <property type="entry name" value="alpha/beta hydrolase"/>
    <property type="match status" value="1"/>
</dbReference>
<name>K3WU29_GLOUD</name>
<dbReference type="GO" id="GO:0005737">
    <property type="term" value="C:cytoplasm"/>
    <property type="evidence" value="ECO:0007669"/>
    <property type="project" value="TreeGrafter"/>
</dbReference>
<dbReference type="GO" id="GO:0005634">
    <property type="term" value="C:nucleus"/>
    <property type="evidence" value="ECO:0007669"/>
    <property type="project" value="TreeGrafter"/>
</dbReference>
<dbReference type="eggNOG" id="KOG2551">
    <property type="taxonomic scope" value="Eukaryota"/>
</dbReference>
<feature type="domain" description="Serine hydrolase" evidence="2">
    <location>
        <begin position="6"/>
        <end position="229"/>
    </location>
</feature>
<dbReference type="InterPro" id="IPR029058">
    <property type="entry name" value="AB_hydrolase_fold"/>
</dbReference>
<keyword evidence="4" id="KW-1185">Reference proteome</keyword>
<dbReference type="EMBL" id="GL376613">
    <property type="status" value="NOT_ANNOTATED_CDS"/>
    <property type="molecule type" value="Genomic_DNA"/>
</dbReference>
<dbReference type="Pfam" id="PF03959">
    <property type="entry name" value="FSH1"/>
    <property type="match status" value="1"/>
</dbReference>
<dbReference type="InterPro" id="IPR050593">
    <property type="entry name" value="LovG"/>
</dbReference>
<organism evidence="3 4">
    <name type="scientific">Globisporangium ultimum (strain ATCC 200006 / CBS 805.95 / DAOM BR144)</name>
    <name type="common">Pythium ultimum</name>
    <dbReference type="NCBI Taxonomy" id="431595"/>
    <lineage>
        <taxon>Eukaryota</taxon>
        <taxon>Sar</taxon>
        <taxon>Stramenopiles</taxon>
        <taxon>Oomycota</taxon>
        <taxon>Peronosporomycetes</taxon>
        <taxon>Pythiales</taxon>
        <taxon>Pythiaceae</taxon>
        <taxon>Globisporangium</taxon>
    </lineage>
</organism>
<dbReference type="PANTHER" id="PTHR48070">
    <property type="entry name" value="ESTERASE OVCA2"/>
    <property type="match status" value="1"/>
</dbReference>
<keyword evidence="1" id="KW-0378">Hydrolase</keyword>
<evidence type="ECO:0000259" key="2">
    <source>
        <dbReference type="Pfam" id="PF03959"/>
    </source>
</evidence>
<dbReference type="HOGENOM" id="CLU_051938_3_2_1"/>
<reference evidence="3" key="3">
    <citation type="submission" date="2015-02" db="UniProtKB">
        <authorList>
            <consortium name="EnsemblProtists"/>
        </authorList>
    </citation>
    <scope>IDENTIFICATION</scope>
    <source>
        <strain evidence="3">DAOM BR144</strain>
    </source>
</reference>
<dbReference type="InParanoid" id="K3WU29"/>
<dbReference type="EnsemblProtists" id="PYU1_T008475">
    <property type="protein sequence ID" value="PYU1_T008475"/>
    <property type="gene ID" value="PYU1_G008459"/>
</dbReference>
<dbReference type="GO" id="GO:0016787">
    <property type="term" value="F:hydrolase activity"/>
    <property type="evidence" value="ECO:0007669"/>
    <property type="project" value="UniProtKB-KW"/>
</dbReference>
<dbReference type="InterPro" id="IPR005645">
    <property type="entry name" value="FSH-like_dom"/>
</dbReference>